<evidence type="ECO:0000313" key="2">
    <source>
        <dbReference type="EMBL" id="PKX89064.1"/>
    </source>
</evidence>
<dbReference type="OrthoDB" id="191139at2759"/>
<comment type="caution">
    <text evidence="2">The sequence shown here is derived from an EMBL/GenBank/DDBJ whole genome shotgun (WGS) entry which is preliminary data.</text>
</comment>
<dbReference type="OMA" id="YAGHEGF"/>
<evidence type="ECO:0000313" key="3">
    <source>
        <dbReference type="Proteomes" id="UP000234474"/>
    </source>
</evidence>
<name>A0A2I1BUN1_ASPN1</name>
<protein>
    <submittedName>
        <fullName evidence="2">Uncharacterized protein</fullName>
    </submittedName>
</protein>
<dbReference type="AlphaFoldDB" id="A0A2I1BUN1"/>
<dbReference type="GeneID" id="36539645"/>
<evidence type="ECO:0000256" key="1">
    <source>
        <dbReference type="SAM" id="MobiDB-lite"/>
    </source>
</evidence>
<accession>A0A2I1BUN1</accession>
<proteinExistence type="predicted"/>
<gene>
    <name evidence="2" type="ORF">P174DRAFT_516247</name>
</gene>
<dbReference type="STRING" id="1392255.A0A2I1BUN1"/>
<dbReference type="RefSeq" id="XP_024677659.1">
    <property type="nucleotide sequence ID" value="XM_024832309.1"/>
</dbReference>
<dbReference type="Proteomes" id="UP000234474">
    <property type="component" value="Unassembled WGS sequence"/>
</dbReference>
<dbReference type="EMBL" id="MSZS01000011">
    <property type="protein sequence ID" value="PKX89064.1"/>
    <property type="molecule type" value="Genomic_DNA"/>
</dbReference>
<dbReference type="VEuPathDB" id="FungiDB:P174DRAFT_516247"/>
<feature type="region of interest" description="Disordered" evidence="1">
    <location>
        <begin position="489"/>
        <end position="511"/>
    </location>
</feature>
<sequence>MSSTEHTRERTLRHHKKLKAKKKLGEPEIEFIVAMWPSVDMMRTDGWSGDKIESALERYYIGAQYYLTPNNNAPPRMIEQYGADWGLNARGIYYRHYYSPGWVTSDHDLWLPSLDGIDWNHFSESSRRSRAETFLKHVLSNERWKKSEYAWEADAWTDVFGQVKNDPVLAVDKHEYNTVKLKRPSSGNLDHDRLEALLLHRHCGLISDARWGYTDLVFPFAVYEAKGWGGDAREARQQGCSAGAVYLDMLDSLAQQPGKVGQKNKVYQSAKSRRQSQVFHVLVGYKRPRHEMEYAGHEGFSESVYTFQRIWSDRVVSIRKAWELLSLVDQIHLWGATDFRNSIIQYLKQWHEFGRRCYANDVDFLFPELNTDRVPQDGEGYCFIPAASLQLPDWANWLSEEIHGKLLERVGFHFREAYRRDLSALSDQWPAAITCVRGDCGPLGTPGYPILSEEEMVAHYRLVHGTDDETIADLMRVCGEAKAFENDGNPLQVRKRKRSESGEPGPCTKQL</sequence>
<organism evidence="2 3">
    <name type="scientific">Aspergillus novofumigatus (strain IBT 16806)</name>
    <dbReference type="NCBI Taxonomy" id="1392255"/>
    <lineage>
        <taxon>Eukaryota</taxon>
        <taxon>Fungi</taxon>
        <taxon>Dikarya</taxon>
        <taxon>Ascomycota</taxon>
        <taxon>Pezizomycotina</taxon>
        <taxon>Eurotiomycetes</taxon>
        <taxon>Eurotiomycetidae</taxon>
        <taxon>Eurotiales</taxon>
        <taxon>Aspergillaceae</taxon>
        <taxon>Aspergillus</taxon>
        <taxon>Aspergillus subgen. Fumigati</taxon>
    </lineage>
</organism>
<reference evidence="3" key="1">
    <citation type="journal article" date="2018" name="Proc. Natl. Acad. Sci. U.S.A.">
        <title>Linking secondary metabolites to gene clusters through genome sequencing of six diverse Aspergillus species.</title>
        <authorList>
            <person name="Kaerboelling I."/>
            <person name="Vesth T.C."/>
            <person name="Frisvad J.C."/>
            <person name="Nybo J.L."/>
            <person name="Theobald S."/>
            <person name="Kuo A."/>
            <person name="Bowyer P."/>
            <person name="Matsuda Y."/>
            <person name="Mondo S."/>
            <person name="Lyhne E.K."/>
            <person name="Kogle M.E."/>
            <person name="Clum A."/>
            <person name="Lipzen A."/>
            <person name="Salamov A."/>
            <person name="Ngan C.Y."/>
            <person name="Daum C."/>
            <person name="Chiniquy J."/>
            <person name="Barry K."/>
            <person name="LaButti K."/>
            <person name="Haridas S."/>
            <person name="Simmons B.A."/>
            <person name="Magnuson J.K."/>
            <person name="Mortensen U.H."/>
            <person name="Larsen T.O."/>
            <person name="Grigoriev I.V."/>
            <person name="Baker S.E."/>
            <person name="Andersen M.R."/>
        </authorList>
    </citation>
    <scope>NUCLEOTIDE SEQUENCE [LARGE SCALE GENOMIC DNA]</scope>
    <source>
        <strain evidence="3">IBT 16806</strain>
    </source>
</reference>
<keyword evidence="3" id="KW-1185">Reference proteome</keyword>